<evidence type="ECO:0000259" key="6">
    <source>
        <dbReference type="PROSITE" id="PS50110"/>
    </source>
</evidence>
<dbReference type="SMART" id="SM00421">
    <property type="entry name" value="HTH_LUXR"/>
    <property type="match status" value="1"/>
</dbReference>
<dbReference type="SMART" id="SM00448">
    <property type="entry name" value="REC"/>
    <property type="match status" value="1"/>
</dbReference>
<dbReference type="PANTHER" id="PTHR43214">
    <property type="entry name" value="TWO-COMPONENT RESPONSE REGULATOR"/>
    <property type="match status" value="1"/>
</dbReference>
<dbReference type="Gene3D" id="3.40.50.2300">
    <property type="match status" value="1"/>
</dbReference>
<dbReference type="Proteomes" id="UP000092839">
    <property type="component" value="Chromosome"/>
</dbReference>
<dbReference type="GO" id="GO:0006355">
    <property type="term" value="P:regulation of DNA-templated transcription"/>
    <property type="evidence" value="ECO:0007669"/>
    <property type="project" value="InterPro"/>
</dbReference>
<evidence type="ECO:0000256" key="3">
    <source>
        <dbReference type="PROSITE-ProRule" id="PRU00169"/>
    </source>
</evidence>
<feature type="modified residue" description="4-aspartylphosphate" evidence="3">
    <location>
        <position position="56"/>
    </location>
</feature>
<dbReference type="OrthoDB" id="9782896at2"/>
<dbReference type="InterPro" id="IPR011006">
    <property type="entry name" value="CheY-like_superfamily"/>
</dbReference>
<dbReference type="GO" id="GO:0000160">
    <property type="term" value="P:phosphorelay signal transduction system"/>
    <property type="evidence" value="ECO:0007669"/>
    <property type="project" value="InterPro"/>
</dbReference>
<evidence type="ECO:0000313" key="7">
    <source>
        <dbReference type="EMBL" id="ANW00258.1"/>
    </source>
</evidence>
<dbReference type="PANTHER" id="PTHR43214:SF43">
    <property type="entry name" value="TWO-COMPONENT RESPONSE REGULATOR"/>
    <property type="match status" value="1"/>
</dbReference>
<dbReference type="EMBL" id="CP016428">
    <property type="protein sequence ID" value="ANW00258.1"/>
    <property type="molecule type" value="Genomic_DNA"/>
</dbReference>
<gene>
    <name evidence="7" type="ORF">LMTR13_08835</name>
</gene>
<dbReference type="AlphaFoldDB" id="A0A1B1UBW7"/>
<evidence type="ECO:0000313" key="8">
    <source>
        <dbReference type="Proteomes" id="UP000092839"/>
    </source>
</evidence>
<reference evidence="7 8" key="1">
    <citation type="submission" date="2016-07" db="EMBL/GenBank/DDBJ databases">
        <title>Complete genome sequence of Bradyrhizobium icense LMTR 13T, a potential inoculant strain isolated from lima bean (Phaseolus lunatus) in Peru.</title>
        <authorList>
            <person name="Ormeno-Orrillo E."/>
            <person name="Duran D."/>
            <person name="Rogel M.A."/>
            <person name="Rey L."/>
            <person name="Imperial J."/>
            <person name="Ruiz-Argueso T."/>
            <person name="Martinez-Romero E."/>
        </authorList>
    </citation>
    <scope>NUCLEOTIDE SEQUENCE [LARGE SCALE GENOMIC DNA]</scope>
    <source>
        <strain evidence="7 8">LMTR 13</strain>
    </source>
</reference>
<name>A0A1B1UBW7_9BRAD</name>
<dbReference type="InterPro" id="IPR058245">
    <property type="entry name" value="NreC/VraR/RcsB-like_REC"/>
</dbReference>
<evidence type="ECO:0000256" key="1">
    <source>
        <dbReference type="ARBA" id="ARBA00022553"/>
    </source>
</evidence>
<dbReference type="InterPro" id="IPR001789">
    <property type="entry name" value="Sig_transdc_resp-reg_receiver"/>
</dbReference>
<evidence type="ECO:0008006" key="9">
    <source>
        <dbReference type="Google" id="ProtNLM"/>
    </source>
</evidence>
<dbReference type="SUPFAM" id="SSF52172">
    <property type="entry name" value="CheY-like"/>
    <property type="match status" value="1"/>
</dbReference>
<dbReference type="InterPro" id="IPR016032">
    <property type="entry name" value="Sig_transdc_resp-reg_C-effctor"/>
</dbReference>
<evidence type="ECO:0000256" key="4">
    <source>
        <dbReference type="SAM" id="MobiDB-lite"/>
    </source>
</evidence>
<feature type="domain" description="HTH luxR-type" evidence="5">
    <location>
        <begin position="143"/>
        <end position="208"/>
    </location>
</feature>
<keyword evidence="2" id="KW-0238">DNA-binding</keyword>
<dbReference type="Pfam" id="PF00196">
    <property type="entry name" value="GerE"/>
    <property type="match status" value="1"/>
</dbReference>
<dbReference type="RefSeq" id="WP_065727540.1">
    <property type="nucleotide sequence ID" value="NZ_CP016428.1"/>
</dbReference>
<protein>
    <recommendedName>
        <fullName evidence="9">Response regulator transcription factor</fullName>
    </recommendedName>
</protein>
<keyword evidence="1 3" id="KW-0597">Phosphoprotein</keyword>
<organism evidence="7 8">
    <name type="scientific">Bradyrhizobium icense</name>
    <dbReference type="NCBI Taxonomy" id="1274631"/>
    <lineage>
        <taxon>Bacteria</taxon>
        <taxon>Pseudomonadati</taxon>
        <taxon>Pseudomonadota</taxon>
        <taxon>Alphaproteobacteria</taxon>
        <taxon>Hyphomicrobiales</taxon>
        <taxon>Nitrobacteraceae</taxon>
        <taxon>Bradyrhizobium</taxon>
    </lineage>
</organism>
<dbReference type="STRING" id="1274631.LMTR13_08835"/>
<feature type="region of interest" description="Disordered" evidence="4">
    <location>
        <begin position="211"/>
        <end position="236"/>
    </location>
</feature>
<dbReference type="CDD" id="cd17535">
    <property type="entry name" value="REC_NarL-like"/>
    <property type="match status" value="1"/>
</dbReference>
<dbReference type="SUPFAM" id="SSF46894">
    <property type="entry name" value="C-terminal effector domain of the bipartite response regulators"/>
    <property type="match status" value="1"/>
</dbReference>
<dbReference type="PROSITE" id="PS50043">
    <property type="entry name" value="HTH_LUXR_2"/>
    <property type="match status" value="1"/>
</dbReference>
<evidence type="ECO:0000256" key="2">
    <source>
        <dbReference type="ARBA" id="ARBA00023125"/>
    </source>
</evidence>
<evidence type="ECO:0000259" key="5">
    <source>
        <dbReference type="PROSITE" id="PS50043"/>
    </source>
</evidence>
<dbReference type="InterPro" id="IPR039420">
    <property type="entry name" value="WalR-like"/>
</dbReference>
<proteinExistence type="predicted"/>
<keyword evidence="8" id="KW-1185">Reference proteome</keyword>
<dbReference type="GO" id="GO:0003677">
    <property type="term" value="F:DNA binding"/>
    <property type="evidence" value="ECO:0007669"/>
    <property type="project" value="UniProtKB-KW"/>
</dbReference>
<accession>A0A1B1UBW7</accession>
<dbReference type="KEGG" id="bic:LMTR13_08835"/>
<dbReference type="PROSITE" id="PS00622">
    <property type="entry name" value="HTH_LUXR_1"/>
    <property type="match status" value="1"/>
</dbReference>
<dbReference type="PRINTS" id="PR00038">
    <property type="entry name" value="HTHLUXR"/>
</dbReference>
<dbReference type="PROSITE" id="PS50110">
    <property type="entry name" value="RESPONSE_REGULATORY"/>
    <property type="match status" value="1"/>
</dbReference>
<feature type="compositionally biased region" description="Polar residues" evidence="4">
    <location>
        <begin position="227"/>
        <end position="236"/>
    </location>
</feature>
<dbReference type="InterPro" id="IPR000792">
    <property type="entry name" value="Tscrpt_reg_LuxR_C"/>
</dbReference>
<feature type="domain" description="Response regulatory" evidence="6">
    <location>
        <begin position="5"/>
        <end position="121"/>
    </location>
</feature>
<sequence>MHRIRVVIADRHPIVRQGLADVLGTERDFRLVACCGDGPSCIEAIRLFVPEIAIVDPTLPDVGGPEILAVTRAEKLRTRLVFFTGYIHDSDIASLASRGAYSVISKDIEPKLLLQILRQVANRQRLSPPAPSELEPAQEATNKAKATHALTDRERQIMRLVSEGLSNKEIARRLNVTDGTIKVHLHHIFQKLEVSNRTVLATLAISQVQELDAPQEDREASFEASRGTGSTVANDR</sequence>
<dbReference type="CDD" id="cd06170">
    <property type="entry name" value="LuxR_C_like"/>
    <property type="match status" value="1"/>
</dbReference>
<dbReference type="Pfam" id="PF00072">
    <property type="entry name" value="Response_reg"/>
    <property type="match status" value="1"/>
</dbReference>